<dbReference type="AlphaFoldDB" id="A0A0H5BZ81"/>
<keyword evidence="5" id="KW-1185">Reference proteome</keyword>
<dbReference type="GeneID" id="30988437"/>
<organism evidence="2 4">
    <name type="scientific">Cyberlindnera jadinii (strain ATCC 18201 / CBS 1600 / BCRC 20928 / JCM 3617 / NBRC 0987 / NRRL Y-1542)</name>
    <name type="common">Torula yeast</name>
    <name type="synonym">Candida utilis</name>
    <dbReference type="NCBI Taxonomy" id="983966"/>
    <lineage>
        <taxon>Eukaryota</taxon>
        <taxon>Fungi</taxon>
        <taxon>Dikarya</taxon>
        <taxon>Ascomycota</taxon>
        <taxon>Saccharomycotina</taxon>
        <taxon>Saccharomycetes</taxon>
        <taxon>Phaffomycetales</taxon>
        <taxon>Phaffomycetaceae</taxon>
        <taxon>Cyberlindnera</taxon>
    </lineage>
</organism>
<dbReference type="OrthoDB" id="1751210at2759"/>
<gene>
    <name evidence="2" type="ORF">BN1211_0731</name>
    <name evidence="3" type="ORF">CYBJADRAFT_165429</name>
</gene>
<accession>A0A1E4S9C7</accession>
<dbReference type="Proteomes" id="UP000038830">
    <property type="component" value="Unassembled WGS sequence"/>
</dbReference>
<dbReference type="OMA" id="RENDCIE"/>
<evidence type="ECO:0000313" key="2">
    <source>
        <dbReference type="EMBL" id="CEP20778.1"/>
    </source>
</evidence>
<dbReference type="Pfam" id="PF23305">
    <property type="entry name" value="DUF7082"/>
    <property type="match status" value="1"/>
</dbReference>
<dbReference type="EMBL" id="KV453925">
    <property type="protein sequence ID" value="ODV76094.1"/>
    <property type="molecule type" value="Genomic_DNA"/>
</dbReference>
<dbReference type="InterPro" id="IPR055509">
    <property type="entry name" value="DUF7082"/>
</dbReference>
<protein>
    <recommendedName>
        <fullName evidence="1">DUF7082 domain-containing protein</fullName>
    </recommendedName>
</protein>
<evidence type="ECO:0000259" key="1">
    <source>
        <dbReference type="Pfam" id="PF23305"/>
    </source>
</evidence>
<feature type="domain" description="DUF7082" evidence="1">
    <location>
        <begin position="200"/>
        <end position="400"/>
    </location>
</feature>
<name>A0A0H5BZ81_CYBJN</name>
<evidence type="ECO:0000313" key="3">
    <source>
        <dbReference type="EMBL" id="ODV76094.1"/>
    </source>
</evidence>
<dbReference type="EMBL" id="CDQK01000001">
    <property type="protein sequence ID" value="CEP20778.1"/>
    <property type="molecule type" value="Genomic_DNA"/>
</dbReference>
<sequence>MTYVGDNSNYPNLTTAGLIFPSNTAIDIVQNDYDLLFDQLASEQPFSAVSLPNKLPDVQEQLMYQGDALNHYTQLDGFPPMHALAPVQTDGMMNFPGKEFQQPLYSTAQGIMQQQHFAIQTPITVPEEIFTRPQMTASPDSIMSLNGATRTSMEPVEPYERYRVTRGVSSGGSATKPPHTVTIPGHYYTPVILELVGAKLEELCMPQWSQAEKEDKRRIIRVERYQIANRIVAQFSIVGSANEHPKVVPAPPGVDVVEVSCLACLTRECDDQDEDEESEDISQQYRYKSPSPLKNSFYITSVEVIKIVELLIGTEPSTPHERRRERGRIRSNLVPFWSKKSISSRCSNQEMRSSPLSDEGADFRVELATRIMSYEIRKPRGFDKEVRILKWEKLVPALKRALQSYYVEVPSDFHP</sequence>
<dbReference type="STRING" id="983966.A0A0H5BZ81"/>
<dbReference type="RefSeq" id="XP_020073133.1">
    <property type="nucleotide sequence ID" value="XM_020214041.1"/>
</dbReference>
<reference evidence="2" key="1">
    <citation type="submission" date="2014-12" db="EMBL/GenBank/DDBJ databases">
        <authorList>
            <person name="Jaenicke S."/>
        </authorList>
    </citation>
    <scope>NUCLEOTIDE SEQUENCE [LARGE SCALE GENOMIC DNA]</scope>
    <source>
        <strain evidence="2">CBS1600</strain>
    </source>
</reference>
<evidence type="ECO:0000313" key="5">
    <source>
        <dbReference type="Proteomes" id="UP000094389"/>
    </source>
</evidence>
<reference evidence="3 5" key="3">
    <citation type="journal article" date="2016" name="Proc. Natl. Acad. Sci. U.S.A.">
        <title>Comparative genomics of biotechnologically important yeasts.</title>
        <authorList>
            <person name="Riley R."/>
            <person name="Haridas S."/>
            <person name="Wolfe K.H."/>
            <person name="Lopes M.R."/>
            <person name="Hittinger C.T."/>
            <person name="Goeker M."/>
            <person name="Salamov A.A."/>
            <person name="Wisecaver J.H."/>
            <person name="Long T.M."/>
            <person name="Calvey C.H."/>
            <person name="Aerts A.L."/>
            <person name="Barry K.W."/>
            <person name="Choi C."/>
            <person name="Clum A."/>
            <person name="Coughlan A.Y."/>
            <person name="Deshpande S."/>
            <person name="Douglass A.P."/>
            <person name="Hanson S.J."/>
            <person name="Klenk H.-P."/>
            <person name="LaButti K.M."/>
            <person name="Lapidus A."/>
            <person name="Lindquist E.A."/>
            <person name="Lipzen A.M."/>
            <person name="Meier-Kolthoff J.P."/>
            <person name="Ohm R.A."/>
            <person name="Otillar R.P."/>
            <person name="Pangilinan J.L."/>
            <person name="Peng Y."/>
            <person name="Rokas A."/>
            <person name="Rosa C.A."/>
            <person name="Scheuner C."/>
            <person name="Sibirny A.A."/>
            <person name="Slot J.C."/>
            <person name="Stielow J.B."/>
            <person name="Sun H."/>
            <person name="Kurtzman C.P."/>
            <person name="Blackwell M."/>
            <person name="Grigoriev I.V."/>
            <person name="Jeffries T.W."/>
        </authorList>
    </citation>
    <scope>NUCLEOTIDE SEQUENCE [LARGE SCALE GENOMIC DNA]</scope>
    <source>
        <strain evidence="5">ATCC 18201 / CBS 1600 / BCRC 20928 / JCM 3617 / NBRC 0987 / NRRL Y-1542</strain>
        <strain evidence="3">NRRL Y-1542</strain>
    </source>
</reference>
<reference evidence="4" key="2">
    <citation type="journal article" date="2015" name="J. Biotechnol.">
        <title>The structure of the Cyberlindnera jadinii genome and its relation to Candida utilis analyzed by the occurrence of single nucleotide polymorphisms.</title>
        <authorList>
            <person name="Rupp O."/>
            <person name="Brinkrolf K."/>
            <person name="Buerth C."/>
            <person name="Kunigo M."/>
            <person name="Schneider J."/>
            <person name="Jaenicke S."/>
            <person name="Goesmann A."/>
            <person name="Puehler A."/>
            <person name="Jaeger K.-E."/>
            <person name="Ernst J.F."/>
        </authorList>
    </citation>
    <scope>NUCLEOTIDE SEQUENCE [LARGE SCALE GENOMIC DNA]</scope>
    <source>
        <strain evidence="4">ATCC 18201 / CBS 1600 / BCRC 20928 / JCM 3617 / NBRC 0987 / NRRL Y-1542</strain>
    </source>
</reference>
<accession>A0A0H5BZ81</accession>
<proteinExistence type="predicted"/>
<evidence type="ECO:0000313" key="4">
    <source>
        <dbReference type="Proteomes" id="UP000038830"/>
    </source>
</evidence>
<dbReference type="Proteomes" id="UP000094389">
    <property type="component" value="Unassembled WGS sequence"/>
</dbReference>